<dbReference type="InterPro" id="IPR023210">
    <property type="entry name" value="NADP_OxRdtase_dom"/>
</dbReference>
<dbReference type="GO" id="GO:0016491">
    <property type="term" value="F:oxidoreductase activity"/>
    <property type="evidence" value="ECO:0007669"/>
    <property type="project" value="UniProtKB-KW"/>
</dbReference>
<proteinExistence type="inferred from homology"/>
<feature type="active site" description="Proton donor" evidence="3">
    <location>
        <position position="80"/>
    </location>
</feature>
<organism evidence="7 8">
    <name type="scientific">Venturia inaequalis</name>
    <name type="common">Apple scab fungus</name>
    <dbReference type="NCBI Taxonomy" id="5025"/>
    <lineage>
        <taxon>Eukaryota</taxon>
        <taxon>Fungi</taxon>
        <taxon>Dikarya</taxon>
        <taxon>Ascomycota</taxon>
        <taxon>Pezizomycotina</taxon>
        <taxon>Dothideomycetes</taxon>
        <taxon>Pleosporomycetidae</taxon>
        <taxon>Venturiales</taxon>
        <taxon>Venturiaceae</taxon>
        <taxon>Venturia</taxon>
    </lineage>
</organism>
<comment type="caution">
    <text evidence="7">The sequence shown here is derived from an EMBL/GenBank/DDBJ whole genome shotgun (WGS) entry which is preliminary data.</text>
</comment>
<dbReference type="Proteomes" id="UP000433883">
    <property type="component" value="Unassembled WGS sequence"/>
</dbReference>
<dbReference type="InterPro" id="IPR036812">
    <property type="entry name" value="NAD(P)_OxRdtase_dom_sf"/>
</dbReference>
<dbReference type="PIRSF" id="PIRSF000097">
    <property type="entry name" value="AKR"/>
    <property type="match status" value="1"/>
</dbReference>
<dbReference type="SUPFAM" id="SSF51430">
    <property type="entry name" value="NAD(P)-linked oxidoreductase"/>
    <property type="match status" value="1"/>
</dbReference>
<dbReference type="FunFam" id="3.20.20.100:FF:000015">
    <property type="entry name" value="Oxidoreductase, aldo/keto reductase family"/>
    <property type="match status" value="1"/>
</dbReference>
<accession>A0A8H3UE91</accession>
<evidence type="ECO:0000256" key="2">
    <source>
        <dbReference type="ARBA" id="ARBA00023002"/>
    </source>
</evidence>
<dbReference type="InterPro" id="IPR018170">
    <property type="entry name" value="Aldo/ket_reductase_CS"/>
</dbReference>
<dbReference type="CDD" id="cd19071">
    <property type="entry name" value="AKR_AKR1-5-like"/>
    <property type="match status" value="1"/>
</dbReference>
<dbReference type="EMBL" id="WNWQ01000435">
    <property type="protein sequence ID" value="KAE9968008.1"/>
    <property type="molecule type" value="Genomic_DNA"/>
</dbReference>
<dbReference type="PRINTS" id="PR00069">
    <property type="entry name" value="ALDKETRDTASE"/>
</dbReference>
<dbReference type="AlphaFoldDB" id="A0A8H3UE91"/>
<reference evidence="7 8" key="1">
    <citation type="submission" date="2019-11" db="EMBL/GenBank/DDBJ databases">
        <title>Venturia inaequalis Genome Resource.</title>
        <authorList>
            <person name="Lichtner F.J."/>
        </authorList>
    </citation>
    <scope>NUCLEOTIDE SEQUENCE [LARGE SCALE GENOMIC DNA]</scope>
    <source>
        <strain evidence="7">Bline_iso_100314</strain>
    </source>
</reference>
<comment type="similarity">
    <text evidence="1">Belongs to the aldo/keto reductase family.</text>
</comment>
<keyword evidence="2" id="KW-0560">Oxidoreductase</keyword>
<name>A0A8H3UE91_VENIN</name>
<feature type="site" description="Lowers pKa of active site Tyr" evidence="5">
    <location>
        <position position="105"/>
    </location>
</feature>
<feature type="binding site" evidence="4">
    <location>
        <position position="138"/>
    </location>
    <ligand>
        <name>substrate</name>
    </ligand>
</feature>
<evidence type="ECO:0000259" key="6">
    <source>
        <dbReference type="Pfam" id="PF00248"/>
    </source>
</evidence>
<dbReference type="PROSITE" id="PS00063">
    <property type="entry name" value="ALDOKETO_REDUCTASE_3"/>
    <property type="match status" value="1"/>
</dbReference>
<evidence type="ECO:0000256" key="4">
    <source>
        <dbReference type="PIRSR" id="PIRSR000097-2"/>
    </source>
</evidence>
<dbReference type="PROSITE" id="PS00062">
    <property type="entry name" value="ALDOKETO_REDUCTASE_2"/>
    <property type="match status" value="1"/>
</dbReference>
<evidence type="ECO:0000256" key="5">
    <source>
        <dbReference type="PIRSR" id="PIRSR000097-3"/>
    </source>
</evidence>
<protein>
    <recommendedName>
        <fullName evidence="6">NADP-dependent oxidoreductase domain-containing protein</fullName>
    </recommendedName>
</protein>
<dbReference type="PANTHER" id="PTHR43827:SF13">
    <property type="entry name" value="ALDO_KETO REDUCTASE FAMILY PROTEIN"/>
    <property type="match status" value="1"/>
</dbReference>
<evidence type="ECO:0000256" key="1">
    <source>
        <dbReference type="ARBA" id="ARBA00007905"/>
    </source>
</evidence>
<evidence type="ECO:0000313" key="7">
    <source>
        <dbReference type="EMBL" id="KAE9968008.1"/>
    </source>
</evidence>
<dbReference type="PANTHER" id="PTHR43827">
    <property type="entry name" value="2,5-DIKETO-D-GLUCONIC ACID REDUCTASE"/>
    <property type="match status" value="1"/>
</dbReference>
<feature type="domain" description="NADP-dependent oxidoreductase" evidence="6">
    <location>
        <begin position="60"/>
        <end position="298"/>
    </location>
</feature>
<dbReference type="Gene3D" id="3.20.20.100">
    <property type="entry name" value="NADP-dependent oxidoreductase domain"/>
    <property type="match status" value="1"/>
</dbReference>
<sequence length="315" mass="35153">MLANRLRIISNHILPSTRKVSSATATMSKLDINSTFKLKSGYEIPILGYGVYQTPADICEKVVLHALKSGYTHVDSATVYRNEAPSAAGLKASKIPREKLFFTSKVPPKAMSYLDAKKCIDESLRVTSLEYIDLYLLHAPYGGKEGRLGAWKALVEAVESGKVRSIGVSNYGVHHLDELEEWQKSVEEKEGKGKGGVLSVNQVELHPWLARPDIVKWCEARGILLEAYSPLVRGERMEEPSILTSLAEKYNKTTAQILLRWSLEMGFSPLPKSVTLSRIEENANVYDFELTKEDMETLNTGEYAPCTWDPTVSKD</sequence>
<dbReference type="Pfam" id="PF00248">
    <property type="entry name" value="Aldo_ket_red"/>
    <property type="match status" value="1"/>
</dbReference>
<dbReference type="InterPro" id="IPR020471">
    <property type="entry name" value="AKR"/>
</dbReference>
<gene>
    <name evidence="7" type="ORF">BLS_006070</name>
</gene>
<evidence type="ECO:0000256" key="3">
    <source>
        <dbReference type="PIRSR" id="PIRSR000097-1"/>
    </source>
</evidence>
<evidence type="ECO:0000313" key="8">
    <source>
        <dbReference type="Proteomes" id="UP000433883"/>
    </source>
</evidence>